<comment type="caution">
    <text evidence="2">The sequence shown here is derived from an EMBL/GenBank/DDBJ whole genome shotgun (WGS) entry which is preliminary data.</text>
</comment>
<gene>
    <name evidence="2" type="ORF">GCM10022388_22920</name>
</gene>
<accession>A0ABP7UZU5</accession>
<dbReference type="Proteomes" id="UP001500426">
    <property type="component" value="Unassembled WGS sequence"/>
</dbReference>
<organism evidence="2 3">
    <name type="scientific">Flavobacterium chungnamense</name>
    <dbReference type="NCBI Taxonomy" id="706182"/>
    <lineage>
        <taxon>Bacteria</taxon>
        <taxon>Pseudomonadati</taxon>
        <taxon>Bacteroidota</taxon>
        <taxon>Flavobacteriia</taxon>
        <taxon>Flavobacteriales</taxon>
        <taxon>Flavobacteriaceae</taxon>
        <taxon>Flavobacterium</taxon>
    </lineage>
</organism>
<keyword evidence="1" id="KW-0812">Transmembrane</keyword>
<sequence>MNLYNLLFGLFLSIVSFWLFVREMTKSKKPIDGYKIRIIGSLFGLFLLGIYLIFSELMKL</sequence>
<keyword evidence="1" id="KW-1133">Transmembrane helix</keyword>
<protein>
    <submittedName>
        <fullName evidence="2">Uncharacterized protein</fullName>
    </submittedName>
</protein>
<keyword evidence="1" id="KW-0472">Membrane</keyword>
<evidence type="ECO:0000256" key="1">
    <source>
        <dbReference type="SAM" id="Phobius"/>
    </source>
</evidence>
<keyword evidence="3" id="KW-1185">Reference proteome</keyword>
<dbReference type="EMBL" id="BAABCS010000020">
    <property type="protein sequence ID" value="GAA4055735.1"/>
    <property type="molecule type" value="Genomic_DNA"/>
</dbReference>
<name>A0ABP7UZU5_9FLAO</name>
<reference evidence="3" key="1">
    <citation type="journal article" date="2019" name="Int. J. Syst. Evol. Microbiol.">
        <title>The Global Catalogue of Microorganisms (GCM) 10K type strain sequencing project: providing services to taxonomists for standard genome sequencing and annotation.</title>
        <authorList>
            <consortium name="The Broad Institute Genomics Platform"/>
            <consortium name="The Broad Institute Genome Sequencing Center for Infectious Disease"/>
            <person name="Wu L."/>
            <person name="Ma J."/>
        </authorList>
    </citation>
    <scope>NUCLEOTIDE SEQUENCE [LARGE SCALE GENOMIC DNA]</scope>
    <source>
        <strain evidence="3">JCM 17068</strain>
    </source>
</reference>
<proteinExistence type="predicted"/>
<feature type="transmembrane region" description="Helical" evidence="1">
    <location>
        <begin position="6"/>
        <end position="22"/>
    </location>
</feature>
<evidence type="ECO:0000313" key="2">
    <source>
        <dbReference type="EMBL" id="GAA4055735.1"/>
    </source>
</evidence>
<evidence type="ECO:0000313" key="3">
    <source>
        <dbReference type="Proteomes" id="UP001500426"/>
    </source>
</evidence>
<feature type="transmembrane region" description="Helical" evidence="1">
    <location>
        <begin position="34"/>
        <end position="54"/>
    </location>
</feature>